<dbReference type="EMBL" id="JAXCLX010000001">
    <property type="protein sequence ID" value="MDY0872056.1"/>
    <property type="molecule type" value="Genomic_DNA"/>
</dbReference>
<keyword evidence="7" id="KW-1185">Reference proteome</keyword>
<dbReference type="CDD" id="cd01641">
    <property type="entry name" value="Bacterial_IMPase_like_1"/>
    <property type="match status" value="1"/>
</dbReference>
<reference evidence="6 7" key="1">
    <citation type="journal article" date="2013" name="Antonie Van Leeuwenhoek">
        <title>Dongia rigui sp. nov., isolated from freshwater of a large wetland in Korea.</title>
        <authorList>
            <person name="Baik K.S."/>
            <person name="Hwang Y.M."/>
            <person name="Choi J.S."/>
            <person name="Kwon J."/>
            <person name="Seong C.N."/>
        </authorList>
    </citation>
    <scope>NUCLEOTIDE SEQUENCE [LARGE SCALE GENOMIC DNA]</scope>
    <source>
        <strain evidence="6 7">04SU4-P</strain>
    </source>
</reference>
<evidence type="ECO:0000256" key="5">
    <source>
        <dbReference type="ARBA" id="ARBA00022842"/>
    </source>
</evidence>
<dbReference type="Proteomes" id="UP001271769">
    <property type="component" value="Unassembled WGS sequence"/>
</dbReference>
<dbReference type="PANTHER" id="PTHR43200">
    <property type="entry name" value="PHOSPHATASE"/>
    <property type="match status" value="1"/>
</dbReference>
<gene>
    <name evidence="6" type="ORF">SMD31_08980</name>
</gene>
<dbReference type="Gene3D" id="3.40.190.80">
    <property type="match status" value="1"/>
</dbReference>
<proteinExistence type="inferred from homology"/>
<name>A0ABU5DZT3_9PROT</name>
<evidence type="ECO:0000256" key="2">
    <source>
        <dbReference type="ARBA" id="ARBA00009759"/>
    </source>
</evidence>
<evidence type="ECO:0000256" key="4">
    <source>
        <dbReference type="ARBA" id="ARBA00022801"/>
    </source>
</evidence>
<dbReference type="PANTHER" id="PTHR43200:SF6">
    <property type="entry name" value="3'(2'),5'-BISPHOSPHATE NUCLEOTIDASE"/>
    <property type="match status" value="1"/>
</dbReference>
<comment type="caution">
    <text evidence="6">The sequence shown here is derived from an EMBL/GenBank/DDBJ whole genome shotgun (WGS) entry which is preliminary data.</text>
</comment>
<dbReference type="RefSeq" id="WP_320500475.1">
    <property type="nucleotide sequence ID" value="NZ_JAXCLX010000001.1"/>
</dbReference>
<comment type="cofactor">
    <cofactor evidence="1">
        <name>Mg(2+)</name>
        <dbReference type="ChEBI" id="CHEBI:18420"/>
    </cofactor>
</comment>
<accession>A0ABU5DZT3</accession>
<sequence length="261" mass="27317">MAAPAAIPAEFLTLAKSLVDISRPILRGYYRTKLDIISKGDESPVTKADRECEAALRAAINKAFPAHGIIGEEFGAENAEAEFVWVLDPLDGTRAFVTGRPTFGTLIALTQGGKPVLGVIDMPILSDCWIGAAGHATTLNGDPVKARACAGLKDAYFSAALPQMFQGEAQGAHDRIAGAVKSATYGGDCYQYGMVATGFIDLVVEKTLGIYDYLSLVPVLEGAGAHITDWAGKPLHTKSGDAVVAAGDKRILDAALALING</sequence>
<protein>
    <submittedName>
        <fullName evidence="6">Inositol monophosphatase family protein</fullName>
    </submittedName>
</protein>
<dbReference type="InterPro" id="IPR020583">
    <property type="entry name" value="Inositol_monoP_metal-BS"/>
</dbReference>
<dbReference type="Pfam" id="PF00459">
    <property type="entry name" value="Inositol_P"/>
    <property type="match status" value="1"/>
</dbReference>
<comment type="similarity">
    <text evidence="2">Belongs to the inositol monophosphatase superfamily.</text>
</comment>
<keyword evidence="3" id="KW-0479">Metal-binding</keyword>
<dbReference type="InterPro" id="IPR000760">
    <property type="entry name" value="Inositol_monophosphatase-like"/>
</dbReference>
<dbReference type="SUPFAM" id="SSF56655">
    <property type="entry name" value="Carbohydrate phosphatase"/>
    <property type="match status" value="1"/>
</dbReference>
<evidence type="ECO:0000256" key="1">
    <source>
        <dbReference type="ARBA" id="ARBA00001946"/>
    </source>
</evidence>
<dbReference type="Gene3D" id="3.30.540.10">
    <property type="entry name" value="Fructose-1,6-Bisphosphatase, subunit A, domain 1"/>
    <property type="match status" value="1"/>
</dbReference>
<evidence type="ECO:0000313" key="7">
    <source>
        <dbReference type="Proteomes" id="UP001271769"/>
    </source>
</evidence>
<dbReference type="PROSITE" id="PS00629">
    <property type="entry name" value="IMP_1"/>
    <property type="match status" value="1"/>
</dbReference>
<dbReference type="PRINTS" id="PR00377">
    <property type="entry name" value="IMPHPHTASES"/>
</dbReference>
<evidence type="ECO:0000256" key="3">
    <source>
        <dbReference type="ARBA" id="ARBA00022723"/>
    </source>
</evidence>
<evidence type="ECO:0000313" key="6">
    <source>
        <dbReference type="EMBL" id="MDY0872056.1"/>
    </source>
</evidence>
<keyword evidence="4" id="KW-0378">Hydrolase</keyword>
<organism evidence="6 7">
    <name type="scientific">Dongia rigui</name>
    <dbReference type="NCBI Taxonomy" id="940149"/>
    <lineage>
        <taxon>Bacteria</taxon>
        <taxon>Pseudomonadati</taxon>
        <taxon>Pseudomonadota</taxon>
        <taxon>Alphaproteobacteria</taxon>
        <taxon>Rhodospirillales</taxon>
        <taxon>Dongiaceae</taxon>
        <taxon>Dongia</taxon>
    </lineage>
</organism>
<keyword evidence="5" id="KW-0460">Magnesium</keyword>
<dbReference type="InterPro" id="IPR051090">
    <property type="entry name" value="Inositol_monoP_superfamily"/>
</dbReference>